<dbReference type="PANTHER" id="PTHR43185">
    <property type="entry name" value="FERROUS IRON TRANSPORT PROTEIN B"/>
    <property type="match status" value="1"/>
</dbReference>
<dbReference type="Pfam" id="PF02421">
    <property type="entry name" value="FeoB_N"/>
    <property type="match status" value="1"/>
</dbReference>
<dbReference type="AlphaFoldDB" id="A0A7X5SC10"/>
<dbReference type="GO" id="GO:0005886">
    <property type="term" value="C:plasma membrane"/>
    <property type="evidence" value="ECO:0007669"/>
    <property type="project" value="TreeGrafter"/>
</dbReference>
<dbReference type="InterPro" id="IPR030389">
    <property type="entry name" value="G_FEOB_dom"/>
</dbReference>
<evidence type="ECO:0000313" key="2">
    <source>
        <dbReference type="EMBL" id="NEL80315.1"/>
    </source>
</evidence>
<dbReference type="GO" id="GO:0015093">
    <property type="term" value="F:ferrous iron transmembrane transporter activity"/>
    <property type="evidence" value="ECO:0007669"/>
    <property type="project" value="TreeGrafter"/>
</dbReference>
<dbReference type="Proteomes" id="UP000471082">
    <property type="component" value="Unassembled WGS sequence"/>
</dbReference>
<evidence type="ECO:0000313" key="3">
    <source>
        <dbReference type="Proteomes" id="UP000471082"/>
    </source>
</evidence>
<dbReference type="InterPro" id="IPR050860">
    <property type="entry name" value="FeoB_GTPase"/>
</dbReference>
<dbReference type="GO" id="GO:0005525">
    <property type="term" value="F:GTP binding"/>
    <property type="evidence" value="ECO:0007669"/>
    <property type="project" value="InterPro"/>
</dbReference>
<dbReference type="InterPro" id="IPR027417">
    <property type="entry name" value="P-loop_NTPase"/>
</dbReference>
<protein>
    <submittedName>
        <fullName evidence="2">Ferrous iron transporter B</fullName>
    </submittedName>
</protein>
<feature type="non-terminal residue" evidence="2">
    <location>
        <position position="123"/>
    </location>
</feature>
<reference evidence="2 3" key="1">
    <citation type="submission" date="2019-11" db="EMBL/GenBank/DDBJ databases">
        <title>Genome-resolved metagenomics to study the prevalence of co-infection and intraspecific heterogeneity among plant pathogen metapopulations.</title>
        <authorList>
            <person name="Newberry E."/>
            <person name="Bhandari R."/>
            <person name="Kemble J."/>
            <person name="Sikora E."/>
            <person name="Potnis N."/>
        </authorList>
    </citation>
    <scope>NUCLEOTIDE SEQUENCE [LARGE SCALE GENOMIC DNA]</scope>
    <source>
        <strain evidence="2">Xp_Tom_Tuscaloosa_18b</strain>
    </source>
</reference>
<feature type="domain" description="FeoB-type G" evidence="1">
    <location>
        <begin position="7"/>
        <end position="123"/>
    </location>
</feature>
<organism evidence="2 3">
    <name type="scientific">Xanthomonas perforans</name>
    <dbReference type="NCBI Taxonomy" id="442694"/>
    <lineage>
        <taxon>Bacteria</taxon>
        <taxon>Pseudomonadati</taxon>
        <taxon>Pseudomonadota</taxon>
        <taxon>Gammaproteobacteria</taxon>
        <taxon>Lysobacterales</taxon>
        <taxon>Lysobacteraceae</taxon>
        <taxon>Xanthomonas</taxon>
    </lineage>
</organism>
<accession>A0A7X5SC10</accession>
<dbReference type="InterPro" id="IPR006073">
    <property type="entry name" value="GTP-bd"/>
</dbReference>
<sequence>MSAASVPLRLALVGNPNSGKTALFNQLTGSRQKVANYTGVTVERKEGQFRAPSGRDFAVLDLPGAYSLQPASLDEAITRDLCRGFYPGEPAPDVLVCVMDATNLRLHLRFALELRELGRPMIV</sequence>
<dbReference type="PANTHER" id="PTHR43185:SF1">
    <property type="entry name" value="FE(2+) TRANSPORTER FEOB"/>
    <property type="match status" value="1"/>
</dbReference>
<dbReference type="Gene3D" id="3.40.50.300">
    <property type="entry name" value="P-loop containing nucleotide triphosphate hydrolases"/>
    <property type="match status" value="1"/>
</dbReference>
<dbReference type="PROSITE" id="PS51711">
    <property type="entry name" value="G_FEOB"/>
    <property type="match status" value="1"/>
</dbReference>
<dbReference type="SUPFAM" id="SSF52540">
    <property type="entry name" value="P-loop containing nucleoside triphosphate hydrolases"/>
    <property type="match status" value="1"/>
</dbReference>
<dbReference type="PRINTS" id="PR00326">
    <property type="entry name" value="GTP1OBG"/>
</dbReference>
<proteinExistence type="predicted"/>
<dbReference type="EMBL" id="JAAGYU010001451">
    <property type="protein sequence ID" value="NEL80315.1"/>
    <property type="molecule type" value="Genomic_DNA"/>
</dbReference>
<comment type="caution">
    <text evidence="2">The sequence shown here is derived from an EMBL/GenBank/DDBJ whole genome shotgun (WGS) entry which is preliminary data.</text>
</comment>
<evidence type="ECO:0000259" key="1">
    <source>
        <dbReference type="PROSITE" id="PS51711"/>
    </source>
</evidence>
<name>A0A7X5SC10_XANPE</name>
<gene>
    <name evidence="2" type="ORF">G3W61_29190</name>
</gene>